<feature type="compositionally biased region" description="Basic and acidic residues" evidence="1">
    <location>
        <begin position="48"/>
        <end position="65"/>
    </location>
</feature>
<organism evidence="2 3">
    <name type="scientific">Paralvinella palmiformis</name>
    <dbReference type="NCBI Taxonomy" id="53620"/>
    <lineage>
        <taxon>Eukaryota</taxon>
        <taxon>Metazoa</taxon>
        <taxon>Spiralia</taxon>
        <taxon>Lophotrochozoa</taxon>
        <taxon>Annelida</taxon>
        <taxon>Polychaeta</taxon>
        <taxon>Sedentaria</taxon>
        <taxon>Canalipalpata</taxon>
        <taxon>Terebellida</taxon>
        <taxon>Terebelliformia</taxon>
        <taxon>Alvinellidae</taxon>
        <taxon>Paralvinella</taxon>
    </lineage>
</organism>
<dbReference type="EMBL" id="JAODUP010000366">
    <property type="protein sequence ID" value="KAK2151368.1"/>
    <property type="molecule type" value="Genomic_DNA"/>
</dbReference>
<evidence type="ECO:0000313" key="3">
    <source>
        <dbReference type="Proteomes" id="UP001208570"/>
    </source>
</evidence>
<dbReference type="Proteomes" id="UP001208570">
    <property type="component" value="Unassembled WGS sequence"/>
</dbReference>
<proteinExistence type="predicted"/>
<evidence type="ECO:0000256" key="1">
    <source>
        <dbReference type="SAM" id="MobiDB-lite"/>
    </source>
</evidence>
<feature type="compositionally biased region" description="Polar residues" evidence="1">
    <location>
        <begin position="1"/>
        <end position="12"/>
    </location>
</feature>
<feature type="compositionally biased region" description="Basic and acidic residues" evidence="1">
    <location>
        <begin position="13"/>
        <end position="27"/>
    </location>
</feature>
<feature type="region of interest" description="Disordered" evidence="1">
    <location>
        <begin position="1"/>
        <end position="194"/>
    </location>
</feature>
<name>A0AAD9JDZ3_9ANNE</name>
<evidence type="ECO:0000313" key="2">
    <source>
        <dbReference type="EMBL" id="KAK2151368.1"/>
    </source>
</evidence>
<sequence length="194" mass="22546">MGTTTAEESIYSTEKKYKNTEKNRLSDEEANANHKRGFHNSAISLTDKQQETETEHKVNGVELRQKASIRGVLPQKDQHPRESSNKQNHYIPSDRYEGVDLERHPQKRSSQQPQPDSELYDDIEPFQGLGAAKDRQEIADQPEYYNDPVDWQTFFEQPQDKKSNEKVAEGKRHSEAAKRAKENEYTIKRPQFDV</sequence>
<gene>
    <name evidence="2" type="ORF">LSH36_366g06032</name>
</gene>
<feature type="compositionally biased region" description="Basic and acidic residues" evidence="1">
    <location>
        <begin position="158"/>
        <end position="194"/>
    </location>
</feature>
<protein>
    <submittedName>
        <fullName evidence="2">Uncharacterized protein</fullName>
    </submittedName>
</protein>
<keyword evidence="3" id="KW-1185">Reference proteome</keyword>
<feature type="compositionally biased region" description="Basic and acidic residues" evidence="1">
    <location>
        <begin position="92"/>
        <end position="104"/>
    </location>
</feature>
<reference evidence="2" key="1">
    <citation type="journal article" date="2023" name="Mol. Biol. Evol.">
        <title>Third-Generation Sequencing Reveals the Adaptive Role of the Epigenome in Three Deep-Sea Polychaetes.</title>
        <authorList>
            <person name="Perez M."/>
            <person name="Aroh O."/>
            <person name="Sun Y."/>
            <person name="Lan Y."/>
            <person name="Juniper S.K."/>
            <person name="Young C.R."/>
            <person name="Angers B."/>
            <person name="Qian P.Y."/>
        </authorList>
    </citation>
    <scope>NUCLEOTIDE SEQUENCE</scope>
    <source>
        <strain evidence="2">P08H-3</strain>
    </source>
</reference>
<comment type="caution">
    <text evidence="2">The sequence shown here is derived from an EMBL/GenBank/DDBJ whole genome shotgun (WGS) entry which is preliminary data.</text>
</comment>
<accession>A0AAD9JDZ3</accession>
<dbReference type="AlphaFoldDB" id="A0AAD9JDZ3"/>